<dbReference type="InterPro" id="IPR058534">
    <property type="entry name" value="YjdF"/>
</dbReference>
<evidence type="ECO:0000313" key="2">
    <source>
        <dbReference type="EMBL" id="AMW99756.1"/>
    </source>
</evidence>
<dbReference type="Pfam" id="PF09997">
    <property type="entry name" value="DUF2238"/>
    <property type="match status" value="1"/>
</dbReference>
<evidence type="ECO:0000313" key="3">
    <source>
        <dbReference type="Proteomes" id="UP000076021"/>
    </source>
</evidence>
<dbReference type="PIRSF" id="PIRSF020606">
    <property type="entry name" value="UCP020606"/>
    <property type="match status" value="1"/>
</dbReference>
<reference evidence="2 3" key="1">
    <citation type="journal article" date="2016" name="Genome Announc.">
        <title>Whole-Genome Sequence of Rummeliibacillus stabekisii Strain PP9 Isolated from Antarctic Soil.</title>
        <authorList>
            <person name="da Mota F.F."/>
            <person name="Vollu R.E."/>
            <person name="Jurelevicius D."/>
            <person name="Seldin L."/>
        </authorList>
    </citation>
    <scope>NUCLEOTIDE SEQUENCE [LARGE SCALE GENOMIC DNA]</scope>
    <source>
        <strain evidence="2 3">PP9</strain>
    </source>
</reference>
<dbReference type="Proteomes" id="UP000076021">
    <property type="component" value="Chromosome"/>
</dbReference>
<dbReference type="OrthoDB" id="9786473at2"/>
<dbReference type="KEGG" id="rst:ATY39_10080"/>
<dbReference type="STRING" id="241244.ATY39_10080"/>
<dbReference type="InterPro" id="IPR014509">
    <property type="entry name" value="YjdF-like"/>
</dbReference>
<feature type="transmembrane region" description="Helical" evidence="1">
    <location>
        <begin position="20"/>
        <end position="37"/>
    </location>
</feature>
<keyword evidence="1" id="KW-0472">Membrane</keyword>
<keyword evidence="3" id="KW-1185">Reference proteome</keyword>
<reference evidence="3" key="2">
    <citation type="submission" date="2016-03" db="EMBL/GenBank/DDBJ databases">
        <authorList>
            <person name="Ploux O."/>
        </authorList>
    </citation>
    <scope>NUCLEOTIDE SEQUENCE [LARGE SCALE GENOMIC DNA]</scope>
    <source>
        <strain evidence="3">PP9</strain>
    </source>
</reference>
<dbReference type="AlphaFoldDB" id="A0A143HE44"/>
<organism evidence="2 3">
    <name type="scientific">Rummeliibacillus stabekisii</name>
    <dbReference type="NCBI Taxonomy" id="241244"/>
    <lineage>
        <taxon>Bacteria</taxon>
        <taxon>Bacillati</taxon>
        <taxon>Bacillota</taxon>
        <taxon>Bacilli</taxon>
        <taxon>Bacillales</taxon>
        <taxon>Caryophanaceae</taxon>
        <taxon>Rummeliibacillus</taxon>
    </lineage>
</organism>
<protein>
    <recommendedName>
        <fullName evidence="4">DUF2238 domain-containing protein</fullName>
    </recommendedName>
</protein>
<feature type="transmembrane region" description="Helical" evidence="1">
    <location>
        <begin position="70"/>
        <end position="90"/>
    </location>
</feature>
<feature type="transmembrane region" description="Helical" evidence="1">
    <location>
        <begin position="43"/>
        <end position="63"/>
    </location>
</feature>
<keyword evidence="1" id="KW-0812">Transmembrane</keyword>
<name>A0A143HE44_9BACL</name>
<evidence type="ECO:0008006" key="4">
    <source>
        <dbReference type="Google" id="ProtNLM"/>
    </source>
</evidence>
<dbReference type="EMBL" id="CP014806">
    <property type="protein sequence ID" value="AMW99756.1"/>
    <property type="molecule type" value="Genomic_DNA"/>
</dbReference>
<feature type="transmembrane region" description="Helical" evidence="1">
    <location>
        <begin position="110"/>
        <end position="130"/>
    </location>
</feature>
<feature type="transmembrane region" description="Helical" evidence="1">
    <location>
        <begin position="191"/>
        <end position="210"/>
    </location>
</feature>
<evidence type="ECO:0000256" key="1">
    <source>
        <dbReference type="SAM" id="Phobius"/>
    </source>
</evidence>
<accession>A0A143HE44</accession>
<gene>
    <name evidence="2" type="ORF">ATY39_10080</name>
</gene>
<proteinExistence type="predicted"/>
<feature type="transmembrane region" description="Helical" evidence="1">
    <location>
        <begin position="142"/>
        <end position="160"/>
    </location>
</feature>
<keyword evidence="1" id="KW-1133">Transmembrane helix</keyword>
<sequence length="220" mass="25658">MGILKKRGGITLQENKRNYYHLFLAIIVLGFMVWSLINPKSYGGWAADAGPFALIVIVALFTYKKFTFTSLSYTFLAILAILEFIGGHYTFQDEPFFHWLKEKYDLKRNYYDRLGHLMMGISAIIFREVLIRIAHIRKGFWLTFYCFSILMMISALYEIVEMLTYKMVQGKSFAKGFLGLQGDKWDSEWDMTMALIGTILALLIFTKWHNKFLQNKKGSM</sequence>